<accession>A0ABV3SN05</accession>
<evidence type="ECO:0000313" key="1">
    <source>
        <dbReference type="EMBL" id="MEX0408163.1"/>
    </source>
</evidence>
<keyword evidence="2" id="KW-1185">Reference proteome</keyword>
<comment type="caution">
    <text evidence="1">The sequence shown here is derived from an EMBL/GenBank/DDBJ whole genome shotgun (WGS) entry which is preliminary data.</text>
</comment>
<name>A0ABV3SN05_9HYPH</name>
<sequence>MDEPQQVSFEFDTGGMEKALANLGELADDFGRQMTRAFASAVIHGRSFEDVLRRLGLSLAGLALQQGLQPLQQLAGSWTSGLFQLLRGILQFEKGGVPGSVVPFAEGGVVSSPTFFPAGRNIGLMGEAGAEAIMPLARGPDGRLGVSASGAAAPVSVVFNVTTPDAASFRKSEAQVTGMIARAAARGARTL</sequence>
<gene>
    <name evidence="1" type="ORF">ABGN05_21105</name>
</gene>
<dbReference type="EMBL" id="JBDPGJ010000005">
    <property type="protein sequence ID" value="MEX0408163.1"/>
    <property type="molecule type" value="Genomic_DNA"/>
</dbReference>
<organism evidence="1 2">
    <name type="scientific">Aquibium pacificus</name>
    <dbReference type="NCBI Taxonomy" id="3153579"/>
    <lineage>
        <taxon>Bacteria</taxon>
        <taxon>Pseudomonadati</taxon>
        <taxon>Pseudomonadota</taxon>
        <taxon>Alphaproteobacteria</taxon>
        <taxon>Hyphomicrobiales</taxon>
        <taxon>Phyllobacteriaceae</taxon>
        <taxon>Aquibium</taxon>
    </lineage>
</organism>
<dbReference type="RefSeq" id="WP_367956039.1">
    <property type="nucleotide sequence ID" value="NZ_JBDPGJ010000005.1"/>
</dbReference>
<proteinExistence type="predicted"/>
<protein>
    <submittedName>
        <fullName evidence="1">Phage tail tape measure protein</fullName>
    </submittedName>
</protein>
<dbReference type="Proteomes" id="UP001556692">
    <property type="component" value="Unassembled WGS sequence"/>
</dbReference>
<evidence type="ECO:0000313" key="2">
    <source>
        <dbReference type="Proteomes" id="UP001556692"/>
    </source>
</evidence>
<reference evidence="1 2" key="1">
    <citation type="submission" date="2024-05" db="EMBL/GenBank/DDBJ databases">
        <authorList>
            <person name="Jiang F."/>
        </authorList>
    </citation>
    <scope>NUCLEOTIDE SEQUENCE [LARGE SCALE GENOMIC DNA]</scope>
    <source>
        <strain evidence="1 2">LZ166</strain>
    </source>
</reference>